<feature type="signal peptide" evidence="1">
    <location>
        <begin position="1"/>
        <end position="17"/>
    </location>
</feature>
<comment type="caution">
    <text evidence="2">The sequence shown here is derived from an EMBL/GenBank/DDBJ whole genome shotgun (WGS) entry which is preliminary data.</text>
</comment>
<accession>A0A8X6X365</accession>
<dbReference type="AlphaFoldDB" id="A0A8X6X365"/>
<dbReference type="Proteomes" id="UP000886998">
    <property type="component" value="Unassembled WGS sequence"/>
</dbReference>
<dbReference type="EMBL" id="BMAV01004677">
    <property type="protein sequence ID" value="GFY45171.1"/>
    <property type="molecule type" value="Genomic_DNA"/>
</dbReference>
<evidence type="ECO:0000313" key="2">
    <source>
        <dbReference type="EMBL" id="GFY45171.1"/>
    </source>
</evidence>
<name>A0A8X6X365_9ARAC</name>
<evidence type="ECO:0000256" key="1">
    <source>
        <dbReference type="SAM" id="SignalP"/>
    </source>
</evidence>
<gene>
    <name evidence="2" type="ORF">TNIN_232681</name>
</gene>
<evidence type="ECO:0000313" key="3">
    <source>
        <dbReference type="Proteomes" id="UP000886998"/>
    </source>
</evidence>
<dbReference type="OrthoDB" id="6437715at2759"/>
<protein>
    <submittedName>
        <fullName evidence="2">Uncharacterized protein</fullName>
    </submittedName>
</protein>
<keyword evidence="1" id="KW-0732">Signal</keyword>
<reference evidence="2" key="1">
    <citation type="submission" date="2020-08" db="EMBL/GenBank/DDBJ databases">
        <title>Multicomponent nature underlies the extraordinary mechanical properties of spider dragline silk.</title>
        <authorList>
            <person name="Kono N."/>
            <person name="Nakamura H."/>
            <person name="Mori M."/>
            <person name="Yoshida Y."/>
            <person name="Ohtoshi R."/>
            <person name="Malay A.D."/>
            <person name="Moran D.A.P."/>
            <person name="Tomita M."/>
            <person name="Numata K."/>
            <person name="Arakawa K."/>
        </authorList>
    </citation>
    <scope>NUCLEOTIDE SEQUENCE</scope>
</reference>
<proteinExistence type="predicted"/>
<feature type="chain" id="PRO_5036487463" evidence="1">
    <location>
        <begin position="18"/>
        <end position="93"/>
    </location>
</feature>
<keyword evidence="3" id="KW-1185">Reference proteome</keyword>
<organism evidence="2 3">
    <name type="scientific">Trichonephila inaurata madagascariensis</name>
    <dbReference type="NCBI Taxonomy" id="2747483"/>
    <lineage>
        <taxon>Eukaryota</taxon>
        <taxon>Metazoa</taxon>
        <taxon>Ecdysozoa</taxon>
        <taxon>Arthropoda</taxon>
        <taxon>Chelicerata</taxon>
        <taxon>Arachnida</taxon>
        <taxon>Araneae</taxon>
        <taxon>Araneomorphae</taxon>
        <taxon>Entelegynae</taxon>
        <taxon>Araneoidea</taxon>
        <taxon>Nephilidae</taxon>
        <taxon>Trichonephila</taxon>
        <taxon>Trichonephila inaurata</taxon>
    </lineage>
</organism>
<sequence length="93" mass="10247">MKFLIVLLFAVMALASAQRFFHPVLLPFHHRGGDDEYAASLGGADVGTYRREQTIRRGPFGESRDTDISGLSLGGAKVGMYSRERDDNVPLYG</sequence>